<accession>A0A9E8NDG7</accession>
<organism evidence="2 3">
    <name type="scientific">Dyadobacter pollutisoli</name>
    <dbReference type="NCBI Taxonomy" id="2910158"/>
    <lineage>
        <taxon>Bacteria</taxon>
        <taxon>Pseudomonadati</taxon>
        <taxon>Bacteroidota</taxon>
        <taxon>Cytophagia</taxon>
        <taxon>Cytophagales</taxon>
        <taxon>Spirosomataceae</taxon>
        <taxon>Dyadobacter</taxon>
    </lineage>
</organism>
<name>A0A9E8NDG7_9BACT</name>
<dbReference type="SUPFAM" id="SSF82185">
    <property type="entry name" value="Histone H3 K4-specific methyltransferase SET7/9 N-terminal domain"/>
    <property type="match status" value="3"/>
</dbReference>
<evidence type="ECO:0000259" key="1">
    <source>
        <dbReference type="Pfam" id="PF14300"/>
    </source>
</evidence>
<dbReference type="AlphaFoldDB" id="A0A9E8NDG7"/>
<dbReference type="Gene3D" id="2.20.110.10">
    <property type="entry name" value="Histone H3 K4-specific methyltransferase SET7/9 N-terminal domain"/>
    <property type="match status" value="1"/>
</dbReference>
<dbReference type="Gene3D" id="1.20.1420.60">
    <property type="match status" value="1"/>
</dbReference>
<dbReference type="Gene3D" id="3.30.1150.10">
    <property type="match status" value="1"/>
</dbReference>
<dbReference type="Pfam" id="PF07661">
    <property type="entry name" value="MORN_2"/>
    <property type="match status" value="2"/>
</dbReference>
<proteinExistence type="predicted"/>
<evidence type="ECO:0000313" key="2">
    <source>
        <dbReference type="EMBL" id="WAC12982.1"/>
    </source>
</evidence>
<dbReference type="InterPro" id="IPR025402">
    <property type="entry name" value="DMP19_C"/>
</dbReference>
<protein>
    <submittedName>
        <fullName evidence="2">DUF4375 domain-containing protein</fullName>
    </submittedName>
</protein>
<evidence type="ECO:0000313" key="3">
    <source>
        <dbReference type="Proteomes" id="UP001164653"/>
    </source>
</evidence>
<reference evidence="2" key="1">
    <citation type="submission" date="2022-11" db="EMBL/GenBank/DDBJ databases">
        <title>Dyadobacter pollutisoli sp. nov., isolated from plastic dumped soil.</title>
        <authorList>
            <person name="Kim J.M."/>
            <person name="Kim K.R."/>
            <person name="Lee J.K."/>
            <person name="Hao L."/>
            <person name="Jeon C.O."/>
        </authorList>
    </citation>
    <scope>NUCLEOTIDE SEQUENCE</scope>
    <source>
        <strain evidence="2">U1</strain>
    </source>
</reference>
<dbReference type="RefSeq" id="WP_244825060.1">
    <property type="nucleotide sequence ID" value="NZ_CP112998.1"/>
</dbReference>
<dbReference type="Proteomes" id="UP001164653">
    <property type="component" value="Chromosome"/>
</dbReference>
<gene>
    <name evidence="2" type="ORF">ON006_03245</name>
</gene>
<sequence>MGLFDFLKKSGSNEDKYWEFDPANHFRPRINRADYFKLSDFDFGWLILEPITAFINGKEEEKAKSLSYGQKALNYWWYVDGQVTNGGFVQFYYNGYGKYVQTVLKGLEHIGDFKMADLIRRADAIYKENEKVIAKARKKDLFGSDLSERLEALSELDNHYYQLHGKTMAHIEKYIKANPAEICVDENGDVFDIHFSGEYKTYYTDKQVKEVFNINNGLADGAFNSYFESGMLQETIHFDGGVQTGEKAGYFENGNIQYATKRNDSSNQFECWTYFENGSPKSLEYKSIPDNERIGVYKEWYDNGQLSKSGTYISAFKRDKDWLEYYQDGSQKLKAEFKDGTFLIHDFWNEHSEHLLIAGTGLYINEYSYSEGVIGREEQEYKNYKRDGKQHSYRNGQLTLYQEMKDGKEDGITRSYYNNGNVQRETIYRNGESASSQVFPKSENPVGKVTFQYLMNDQWLLDQDLPTADTYPVCLNEQEIALNIKMPKAFAEPDNHHLEGSTCLWLSVDKTGRVRKVDFKSAYMTNGQEFMAVVDKMKFRPAMKEGVEVASYMYVIANFNVE</sequence>
<feature type="domain" description="DNA mimic protein DMP19 C-terminal" evidence="1">
    <location>
        <begin position="65"/>
        <end position="178"/>
    </location>
</feature>
<dbReference type="Gene3D" id="3.90.930.1">
    <property type="match status" value="2"/>
</dbReference>
<dbReference type="InterPro" id="IPR011652">
    <property type="entry name" value="MORN_2"/>
</dbReference>
<dbReference type="Pfam" id="PF14300">
    <property type="entry name" value="DMP19"/>
    <property type="match status" value="1"/>
</dbReference>
<keyword evidence="3" id="KW-1185">Reference proteome</keyword>
<dbReference type="EMBL" id="CP112998">
    <property type="protein sequence ID" value="WAC12982.1"/>
    <property type="molecule type" value="Genomic_DNA"/>
</dbReference>
<dbReference type="KEGG" id="dpf:ON006_03245"/>